<evidence type="ECO:0000259" key="11">
    <source>
        <dbReference type="SMART" id="SM00382"/>
    </source>
</evidence>
<name>A0AA36IBR2_9DINO</name>
<dbReference type="SUPFAM" id="SSF56784">
    <property type="entry name" value="HAD-like"/>
    <property type="match status" value="1"/>
</dbReference>
<keyword evidence="10" id="KW-0546">Nucleotide metabolism</keyword>
<gene>
    <name evidence="12" type="ORF">EVOR1521_LOCUS11578</name>
</gene>
<accession>A0AA36IBR2</accession>
<dbReference type="Pfam" id="PF17866">
    <property type="entry name" value="AAA_lid_6"/>
    <property type="match status" value="1"/>
</dbReference>
<comment type="similarity">
    <text evidence="3">Belongs to the CbxX/CfxQ family.</text>
</comment>
<dbReference type="Gene3D" id="3.40.50.300">
    <property type="entry name" value="P-loop containing nucleotide triphosphate hydrolases"/>
    <property type="match status" value="1"/>
</dbReference>
<dbReference type="EMBL" id="CAUJNA010001154">
    <property type="protein sequence ID" value="CAJ1384792.1"/>
    <property type="molecule type" value="Genomic_DNA"/>
</dbReference>
<dbReference type="Gene3D" id="3.40.50.1000">
    <property type="entry name" value="HAD superfamily/HAD-like"/>
    <property type="match status" value="1"/>
</dbReference>
<keyword evidence="13" id="KW-1185">Reference proteome</keyword>
<proteinExistence type="inferred from homology"/>
<comment type="similarity">
    <text evidence="2">Belongs to the pyrimidine 5'-nucleotidase family.</text>
</comment>
<protein>
    <recommendedName>
        <fullName evidence="4">5'-nucleotidase</fullName>
        <ecNumber evidence="4">3.1.3.5</ecNumber>
    </recommendedName>
</protein>
<evidence type="ECO:0000256" key="7">
    <source>
        <dbReference type="ARBA" id="ARBA00022801"/>
    </source>
</evidence>
<dbReference type="InterPro" id="IPR036412">
    <property type="entry name" value="HAD-like_sf"/>
</dbReference>
<feature type="non-terminal residue" evidence="12">
    <location>
        <position position="875"/>
    </location>
</feature>
<organism evidence="12 13">
    <name type="scientific">Effrenium voratum</name>
    <dbReference type="NCBI Taxonomy" id="2562239"/>
    <lineage>
        <taxon>Eukaryota</taxon>
        <taxon>Sar</taxon>
        <taxon>Alveolata</taxon>
        <taxon>Dinophyceae</taxon>
        <taxon>Suessiales</taxon>
        <taxon>Symbiodiniaceae</taxon>
        <taxon>Effrenium</taxon>
    </lineage>
</organism>
<dbReference type="SFLD" id="SFLDS00003">
    <property type="entry name" value="Haloacid_Dehalogenase"/>
    <property type="match status" value="1"/>
</dbReference>
<feature type="domain" description="AAA+ ATPase" evidence="11">
    <location>
        <begin position="468"/>
        <end position="613"/>
    </location>
</feature>
<dbReference type="FunFam" id="3.40.50.300:FF:000216">
    <property type="entry name" value="Type VII secretion ATPase EccA"/>
    <property type="match status" value="1"/>
</dbReference>
<dbReference type="InterPro" id="IPR027417">
    <property type="entry name" value="P-loop_NTPase"/>
</dbReference>
<evidence type="ECO:0000256" key="9">
    <source>
        <dbReference type="ARBA" id="ARBA00022842"/>
    </source>
</evidence>
<dbReference type="GO" id="GO:0008253">
    <property type="term" value="F:5'-nucleotidase activity"/>
    <property type="evidence" value="ECO:0007669"/>
    <property type="project" value="UniProtKB-EC"/>
</dbReference>
<sequence length="875" mass="94653">MSPVEHLVPGAAAAKSSACAEAAGAGQLLVILDFDRTLTSNFMPDGARVTSAHGILEAASVLSETFQAKAKELFSKYYPIEIDAVMPIEEKIPIMSEWYGQVHELMLKESVTKDNIAGAVSGCKTIRLRDGMLDLLQACQTHDPVIPVIIMSAGLGDVIEEFLRQVPFELGASTHIVSNRMAFDAAGRLVEFSEPLLHMFNKTAAFFPEATKELVKGRRFCMLFGDGVGDSTMADGLEVETLKVGFLNEKVEERLLEFQQKFDVVVTGDGPVPELAFAAIGAKSAALEHAGAIYTSLLACSSFAKYKMALPLLRLLAAGAAVWAASATRSVGSSLSLHPTPAICRVRCRTEQSCTDWPATCLDCPVCEDFRKQPDVAPEECPSYCINAKWCILMSSVCTPQRCPHICADETGAAPVVPAEMRPLNELMLELEGLVGLGQVKSQMKELIAQVDFNLQRSKLSLPDIGGQSLHMAFLGNPGTGKTVVARIVGELLVTMGAIKRPTDGTSGPASIVKEVSRADLVGEHVGSTALKVSKAFEEAMGGVLFIDEAYSIVQGDRDSFGKEAVDTIIKLMEDHRDQIIVILAGYQKEMADFIAANPGFKSRVAFNFNFPDYTCPELVDIAERLMKSKNVGLSATRADVCQGPDTPSACEWLKSAIRFRTGCCEAADCGKKENRANGNGRTVRNVLEASYREMASRVLTTFTPGLLQDYDSAKRPAVRGRGKEATPEPALHCGRRFERLRAGGPYSSMQDVGDADVRCAFRLLDESDLRSSTAASLGEQLQANCQTTKTPVTVNVSSTLETLSPASLDWDRLHQGLYHERECSRVQALLSSGSLLQLSAVPSSHSDSEDERCKYCTNEGMCTMRRSICEGCAS</sequence>
<evidence type="ECO:0000256" key="1">
    <source>
        <dbReference type="ARBA" id="ARBA00000815"/>
    </source>
</evidence>
<dbReference type="SFLD" id="SFLDG01128">
    <property type="entry name" value="C1.4:_5'-Nucleotidase_Like"/>
    <property type="match status" value="1"/>
</dbReference>
<evidence type="ECO:0000256" key="8">
    <source>
        <dbReference type="ARBA" id="ARBA00022840"/>
    </source>
</evidence>
<dbReference type="FunFam" id="1.10.150.340:FF:000001">
    <property type="entry name" value="Cytosolic 5-nucleotidase 3-like"/>
    <property type="match status" value="1"/>
</dbReference>
<evidence type="ECO:0000313" key="12">
    <source>
        <dbReference type="EMBL" id="CAJ1384792.1"/>
    </source>
</evidence>
<dbReference type="GO" id="GO:0005524">
    <property type="term" value="F:ATP binding"/>
    <property type="evidence" value="ECO:0007669"/>
    <property type="project" value="UniProtKB-KW"/>
</dbReference>
<dbReference type="EC" id="3.1.3.5" evidence="4"/>
<dbReference type="InterPro" id="IPR000641">
    <property type="entry name" value="CbxX/CfxQ"/>
</dbReference>
<dbReference type="InterPro" id="IPR006434">
    <property type="entry name" value="Pyrimidine_nucleotidase_eu"/>
</dbReference>
<comment type="catalytic activity">
    <reaction evidence="1">
        <text>a ribonucleoside 5'-phosphate + H2O = a ribonucleoside + phosphate</text>
        <dbReference type="Rhea" id="RHEA:12484"/>
        <dbReference type="ChEBI" id="CHEBI:15377"/>
        <dbReference type="ChEBI" id="CHEBI:18254"/>
        <dbReference type="ChEBI" id="CHEBI:43474"/>
        <dbReference type="ChEBI" id="CHEBI:58043"/>
        <dbReference type="EC" id="3.1.3.5"/>
    </reaction>
</comment>
<evidence type="ECO:0000256" key="5">
    <source>
        <dbReference type="ARBA" id="ARBA00022723"/>
    </source>
</evidence>
<comment type="caution">
    <text evidence="12">The sequence shown here is derived from an EMBL/GenBank/DDBJ whole genome shotgun (WGS) entry which is preliminary data.</text>
</comment>
<keyword evidence="9" id="KW-0460">Magnesium</keyword>
<dbReference type="Pfam" id="PF00004">
    <property type="entry name" value="AAA"/>
    <property type="match status" value="1"/>
</dbReference>
<dbReference type="Pfam" id="PF05822">
    <property type="entry name" value="UMPH-1"/>
    <property type="match status" value="1"/>
</dbReference>
<dbReference type="PANTHER" id="PTHR43392">
    <property type="entry name" value="AAA-TYPE ATPASE FAMILY PROTEIN / ANKYRIN REPEAT FAMILY PROTEIN"/>
    <property type="match status" value="1"/>
</dbReference>
<dbReference type="GO" id="GO:0016887">
    <property type="term" value="F:ATP hydrolysis activity"/>
    <property type="evidence" value="ECO:0007669"/>
    <property type="project" value="InterPro"/>
</dbReference>
<evidence type="ECO:0000256" key="2">
    <source>
        <dbReference type="ARBA" id="ARBA00008389"/>
    </source>
</evidence>
<dbReference type="Gene3D" id="1.10.150.340">
    <property type="entry name" value="Pyrimidine 5'-nucleotidase (UMPH-1), N-terminal domain"/>
    <property type="match status" value="1"/>
</dbReference>
<keyword evidence="7" id="KW-0378">Hydrolase</keyword>
<dbReference type="InterPro" id="IPR023214">
    <property type="entry name" value="HAD_sf"/>
</dbReference>
<dbReference type="SMART" id="SM00382">
    <property type="entry name" value="AAA"/>
    <property type="match status" value="1"/>
</dbReference>
<reference evidence="12" key="1">
    <citation type="submission" date="2023-08" db="EMBL/GenBank/DDBJ databases">
        <authorList>
            <person name="Chen Y."/>
            <person name="Shah S."/>
            <person name="Dougan E. K."/>
            <person name="Thang M."/>
            <person name="Chan C."/>
        </authorList>
    </citation>
    <scope>NUCLEOTIDE SEQUENCE</scope>
</reference>
<evidence type="ECO:0000256" key="4">
    <source>
        <dbReference type="ARBA" id="ARBA00012643"/>
    </source>
</evidence>
<dbReference type="SUPFAM" id="SSF52540">
    <property type="entry name" value="P-loop containing nucleoside triphosphate hydrolases"/>
    <property type="match status" value="1"/>
</dbReference>
<dbReference type="GO" id="GO:0005737">
    <property type="term" value="C:cytoplasm"/>
    <property type="evidence" value="ECO:0007669"/>
    <property type="project" value="InterPro"/>
</dbReference>
<keyword evidence="8" id="KW-0067">ATP-binding</keyword>
<dbReference type="InterPro" id="IPR003959">
    <property type="entry name" value="ATPase_AAA_core"/>
</dbReference>
<dbReference type="PRINTS" id="PR00819">
    <property type="entry name" value="CBXCFQXSUPER"/>
</dbReference>
<dbReference type="InterPro" id="IPR050773">
    <property type="entry name" value="CbxX/CfxQ_RuBisCO_ESX"/>
</dbReference>
<dbReference type="Proteomes" id="UP001178507">
    <property type="component" value="Unassembled WGS sequence"/>
</dbReference>
<dbReference type="GO" id="GO:0009117">
    <property type="term" value="P:nucleotide metabolic process"/>
    <property type="evidence" value="ECO:0007669"/>
    <property type="project" value="UniProtKB-KW"/>
</dbReference>
<evidence type="ECO:0000313" key="13">
    <source>
        <dbReference type="Proteomes" id="UP001178507"/>
    </source>
</evidence>
<dbReference type="InterPro" id="IPR041627">
    <property type="entry name" value="AAA_lid_6"/>
</dbReference>
<evidence type="ECO:0000256" key="3">
    <source>
        <dbReference type="ARBA" id="ARBA00010378"/>
    </source>
</evidence>
<keyword evidence="6" id="KW-0547">Nucleotide-binding</keyword>
<dbReference type="PANTHER" id="PTHR43392:SF2">
    <property type="entry name" value="AAA-TYPE ATPASE FAMILY PROTEIN _ ANKYRIN REPEAT FAMILY PROTEIN"/>
    <property type="match status" value="1"/>
</dbReference>
<evidence type="ECO:0000256" key="10">
    <source>
        <dbReference type="ARBA" id="ARBA00023080"/>
    </source>
</evidence>
<dbReference type="CDD" id="cd00009">
    <property type="entry name" value="AAA"/>
    <property type="match status" value="1"/>
</dbReference>
<dbReference type="Gene3D" id="1.10.8.60">
    <property type="match status" value="1"/>
</dbReference>
<evidence type="ECO:0000256" key="6">
    <source>
        <dbReference type="ARBA" id="ARBA00022741"/>
    </source>
</evidence>
<keyword evidence="5" id="KW-0479">Metal-binding</keyword>
<dbReference type="InterPro" id="IPR003593">
    <property type="entry name" value="AAA+_ATPase"/>
</dbReference>
<dbReference type="AlphaFoldDB" id="A0AA36IBR2"/>
<dbReference type="GO" id="GO:0000287">
    <property type="term" value="F:magnesium ion binding"/>
    <property type="evidence" value="ECO:0007669"/>
    <property type="project" value="InterPro"/>
</dbReference>